<evidence type="ECO:0000256" key="7">
    <source>
        <dbReference type="ARBA" id="ARBA00023135"/>
    </source>
</evidence>
<evidence type="ECO:0000256" key="10">
    <source>
        <dbReference type="PROSITE-ProRule" id="PRU00339"/>
    </source>
</evidence>
<gene>
    <name evidence="13" type="ORF">DLAC_04000</name>
</gene>
<dbReference type="InterPro" id="IPR031545">
    <property type="entry name" value="SRP72_TPR-like"/>
</dbReference>
<evidence type="ECO:0000256" key="3">
    <source>
        <dbReference type="ARBA" id="ARBA00007676"/>
    </source>
</evidence>
<name>A0A151ZRV1_TIELA</name>
<dbReference type="Pfam" id="PF08492">
    <property type="entry name" value="SRP72"/>
    <property type="match status" value="1"/>
</dbReference>
<feature type="region of interest" description="Disordered" evidence="11">
    <location>
        <begin position="539"/>
        <end position="645"/>
    </location>
</feature>
<dbReference type="InterPro" id="IPR019734">
    <property type="entry name" value="TPR_rpt"/>
</dbReference>
<dbReference type="OMA" id="NDMKVLA"/>
<dbReference type="PIRSF" id="PIRSF038922">
    <property type="entry name" value="SRP72"/>
    <property type="match status" value="1"/>
</dbReference>
<evidence type="ECO:0000256" key="11">
    <source>
        <dbReference type="SAM" id="MobiDB-lite"/>
    </source>
</evidence>
<evidence type="ECO:0000313" key="14">
    <source>
        <dbReference type="Proteomes" id="UP000076078"/>
    </source>
</evidence>
<dbReference type="PANTHER" id="PTHR14094:SF9">
    <property type="entry name" value="SIGNAL RECOGNITION PARTICLE SUBUNIT SRP72"/>
    <property type="match status" value="1"/>
</dbReference>
<dbReference type="EMBL" id="LODT01000021">
    <property type="protein sequence ID" value="KYQ96707.1"/>
    <property type="molecule type" value="Genomic_DNA"/>
</dbReference>
<dbReference type="Gene3D" id="1.25.40.10">
    <property type="entry name" value="Tetratricopeptide repeat domain"/>
    <property type="match status" value="2"/>
</dbReference>
<reference evidence="13 14" key="1">
    <citation type="submission" date="2015-12" db="EMBL/GenBank/DDBJ databases">
        <title>Dictyostelia acquired genes for synthesis and detection of signals that induce cell-type specialization by lateral gene transfer from prokaryotes.</title>
        <authorList>
            <person name="Gloeckner G."/>
            <person name="Schaap P."/>
        </authorList>
    </citation>
    <scope>NUCLEOTIDE SEQUENCE [LARGE SCALE GENOMIC DNA]</scope>
    <source>
        <strain evidence="13 14">TK</strain>
    </source>
</reference>
<dbReference type="Proteomes" id="UP000076078">
    <property type="component" value="Unassembled WGS sequence"/>
</dbReference>
<dbReference type="InterPro" id="IPR013699">
    <property type="entry name" value="Signal_recog_part_SRP72_RNA-bd"/>
</dbReference>
<keyword evidence="6" id="KW-0256">Endoplasmic reticulum</keyword>
<comment type="subcellular location">
    <subcellularLocation>
        <location evidence="2 9">Cytoplasm</location>
    </subcellularLocation>
    <subcellularLocation>
        <location evidence="1">Endoplasmic reticulum</location>
    </subcellularLocation>
</comment>
<dbReference type="SUPFAM" id="SSF48452">
    <property type="entry name" value="TPR-like"/>
    <property type="match status" value="1"/>
</dbReference>
<dbReference type="Pfam" id="PF17004">
    <property type="entry name" value="SRP_TPR_like"/>
    <property type="match status" value="1"/>
</dbReference>
<accession>A0A151ZRV1</accession>
<keyword evidence="5 9" id="KW-0963">Cytoplasm</keyword>
<evidence type="ECO:0000256" key="6">
    <source>
        <dbReference type="ARBA" id="ARBA00022824"/>
    </source>
</evidence>
<comment type="caution">
    <text evidence="13">The sequence shown here is derived from an EMBL/GenBank/DDBJ whole genome shotgun (WGS) entry which is preliminary data.</text>
</comment>
<comment type="function">
    <text evidence="9">Component of the signal recognition particle (SRP) complex, a ribonucleoprotein complex that mediates the cotranslational targeting of secretory and membrane proteins to the endoplasmic reticulum (ER).</text>
</comment>
<dbReference type="GO" id="GO:0008312">
    <property type="term" value="F:7S RNA binding"/>
    <property type="evidence" value="ECO:0007669"/>
    <property type="project" value="InterPro"/>
</dbReference>
<feature type="compositionally biased region" description="Basic residues" evidence="11">
    <location>
        <begin position="633"/>
        <end position="645"/>
    </location>
</feature>
<comment type="similarity">
    <text evidence="3 9">Belongs to the SRP72 family.</text>
</comment>
<evidence type="ECO:0000313" key="13">
    <source>
        <dbReference type="EMBL" id="KYQ96707.1"/>
    </source>
</evidence>
<evidence type="ECO:0000256" key="9">
    <source>
        <dbReference type="PIRNR" id="PIRNR038922"/>
    </source>
</evidence>
<evidence type="ECO:0000256" key="1">
    <source>
        <dbReference type="ARBA" id="ARBA00004240"/>
    </source>
</evidence>
<dbReference type="InterPro" id="IPR026270">
    <property type="entry name" value="SRP72"/>
</dbReference>
<dbReference type="OrthoDB" id="5421607at2759"/>
<proteinExistence type="inferred from homology"/>
<dbReference type="GO" id="GO:0006614">
    <property type="term" value="P:SRP-dependent cotranslational protein targeting to membrane"/>
    <property type="evidence" value="ECO:0007669"/>
    <property type="project" value="UniProtKB-UniRule"/>
</dbReference>
<keyword evidence="10" id="KW-0802">TPR repeat</keyword>
<feature type="repeat" description="TPR" evidence="10">
    <location>
        <begin position="450"/>
        <end position="483"/>
    </location>
</feature>
<dbReference type="GO" id="GO:0005783">
    <property type="term" value="C:endoplasmic reticulum"/>
    <property type="evidence" value="ECO:0007669"/>
    <property type="project" value="UniProtKB-SubCell"/>
</dbReference>
<dbReference type="FunCoup" id="A0A151ZRV1">
    <property type="interactions" value="587"/>
</dbReference>
<feature type="compositionally biased region" description="Basic residues" evidence="11">
    <location>
        <begin position="543"/>
        <end position="553"/>
    </location>
</feature>
<evidence type="ECO:0000256" key="4">
    <source>
        <dbReference type="ARBA" id="ARBA00018350"/>
    </source>
</evidence>
<sequence>MSKELPIDQLFKELDENIGNSQFKKAIRVCNKILNVNAADVEAFHCKLICLMQLSHYQEAIDFLKTPEQQETYSFERIYCLYALNRYQDSVNELNKLKQKSNKILELEAQVYYKLENFSKTISIYESLLSQPGYSDSMEFITNLCAVYIDAGKNKECQELINKNKSLQNKAYEFAFNSSCFLIAKGDVKGAESQLKLAKKVCVDSLKKDGFTDEEIQDELVSIDVQIAYCQQMLGGSTESALKLYEEVIEKKQQDSATMVATNNSVCLKSSTHEHKELVNYLDQLKTIFEFEIKLNSNQKKQVNLNVCYLLLQLKRVQQCEDQIKLIKSKSQSLYNSMSEEFALIEATALTKEKKWKEAEDLLNKVSGKSLKAQVMLAQIHLQEGDIKKSLGVLESLDATFRNKPAVIATMVALYEKTGDVDKATQSIDNLIKSFDAKKTKSDSDEETVINLLKVSGNFKMKHHKYKEAAEMYDRVLKLNKNDLIALPNYIIATSHFDPTLAQKYETQLPTLSKLENKVDIDLVEKYGLSWESKIKGATVKPKSTHKKKKSTKPKKEYTTELDPERWLPKWQRAAARSARTNKGGKGQKKGDSLLKGPQGISSTAQASQLFTSGTTTTTTTNTTPQKQDKARNAHKKKGGKKGGH</sequence>
<protein>
    <recommendedName>
        <fullName evidence="4 9">Signal recognition particle subunit SRP72</fullName>
    </recommendedName>
</protein>
<dbReference type="GO" id="GO:0043022">
    <property type="term" value="F:ribosome binding"/>
    <property type="evidence" value="ECO:0007669"/>
    <property type="project" value="TreeGrafter"/>
</dbReference>
<evidence type="ECO:0000256" key="2">
    <source>
        <dbReference type="ARBA" id="ARBA00004496"/>
    </source>
</evidence>
<evidence type="ECO:0000259" key="12">
    <source>
        <dbReference type="Pfam" id="PF08492"/>
    </source>
</evidence>
<keyword evidence="14" id="KW-1185">Reference proteome</keyword>
<dbReference type="STRING" id="361077.A0A151ZRV1"/>
<dbReference type="InterPro" id="IPR011990">
    <property type="entry name" value="TPR-like_helical_dom_sf"/>
</dbReference>
<feature type="compositionally biased region" description="Basic and acidic residues" evidence="11">
    <location>
        <begin position="554"/>
        <end position="568"/>
    </location>
</feature>
<keyword evidence="8 9" id="KW-0687">Ribonucleoprotein</keyword>
<feature type="compositionally biased region" description="Low complexity" evidence="11">
    <location>
        <begin position="615"/>
        <end position="624"/>
    </location>
</feature>
<dbReference type="InParanoid" id="A0A151ZRV1"/>
<dbReference type="AlphaFoldDB" id="A0A151ZRV1"/>
<evidence type="ECO:0000256" key="8">
    <source>
        <dbReference type="ARBA" id="ARBA00023274"/>
    </source>
</evidence>
<feature type="domain" description="Signal recognition particle SRP72 subunit RNA-binding" evidence="12">
    <location>
        <begin position="540"/>
        <end position="574"/>
    </location>
</feature>
<keyword evidence="7 9" id="KW-0733">Signal recognition particle</keyword>
<evidence type="ECO:0000256" key="5">
    <source>
        <dbReference type="ARBA" id="ARBA00022490"/>
    </source>
</evidence>
<dbReference type="GO" id="GO:0005786">
    <property type="term" value="C:signal recognition particle, endoplasmic reticulum targeting"/>
    <property type="evidence" value="ECO:0007669"/>
    <property type="project" value="UniProtKB-UniRule"/>
</dbReference>
<organism evidence="13 14">
    <name type="scientific">Tieghemostelium lacteum</name>
    <name type="common">Slime mold</name>
    <name type="synonym">Dictyostelium lacteum</name>
    <dbReference type="NCBI Taxonomy" id="361077"/>
    <lineage>
        <taxon>Eukaryota</taxon>
        <taxon>Amoebozoa</taxon>
        <taxon>Evosea</taxon>
        <taxon>Eumycetozoa</taxon>
        <taxon>Dictyostelia</taxon>
        <taxon>Dictyosteliales</taxon>
        <taxon>Raperosteliaceae</taxon>
        <taxon>Tieghemostelium</taxon>
    </lineage>
</organism>
<dbReference type="PANTHER" id="PTHR14094">
    <property type="entry name" value="SIGNAL RECOGNITION PARTICLE 72"/>
    <property type="match status" value="1"/>
</dbReference>
<dbReference type="PROSITE" id="PS50005">
    <property type="entry name" value="TPR"/>
    <property type="match status" value="1"/>
</dbReference>
<feature type="compositionally biased region" description="Polar residues" evidence="11">
    <location>
        <begin position="600"/>
        <end position="614"/>
    </location>
</feature>